<accession>A0A0B0PSV1</accession>
<keyword evidence="2" id="KW-1185">Reference proteome</keyword>
<evidence type="ECO:0000313" key="1">
    <source>
        <dbReference type="EMBL" id="KHG28095.1"/>
    </source>
</evidence>
<organism evidence="1 2">
    <name type="scientific">Gossypium arboreum</name>
    <name type="common">Tree cotton</name>
    <name type="synonym">Gossypium nanking</name>
    <dbReference type="NCBI Taxonomy" id="29729"/>
    <lineage>
        <taxon>Eukaryota</taxon>
        <taxon>Viridiplantae</taxon>
        <taxon>Streptophyta</taxon>
        <taxon>Embryophyta</taxon>
        <taxon>Tracheophyta</taxon>
        <taxon>Spermatophyta</taxon>
        <taxon>Magnoliopsida</taxon>
        <taxon>eudicotyledons</taxon>
        <taxon>Gunneridae</taxon>
        <taxon>Pentapetalae</taxon>
        <taxon>rosids</taxon>
        <taxon>malvids</taxon>
        <taxon>Malvales</taxon>
        <taxon>Malvaceae</taxon>
        <taxon>Malvoideae</taxon>
        <taxon>Gossypium</taxon>
    </lineage>
</organism>
<dbReference type="EMBL" id="KN443555">
    <property type="protein sequence ID" value="KHG28095.1"/>
    <property type="molecule type" value="Genomic_DNA"/>
</dbReference>
<proteinExistence type="predicted"/>
<evidence type="ECO:0000313" key="2">
    <source>
        <dbReference type="Proteomes" id="UP000032142"/>
    </source>
</evidence>
<name>A0A0B0PSV1_GOSAR</name>
<gene>
    <name evidence="1" type="ORF">F383_13307</name>
</gene>
<reference evidence="2" key="1">
    <citation type="submission" date="2014-09" db="EMBL/GenBank/DDBJ databases">
        <authorList>
            <person name="Mudge J."/>
            <person name="Ramaraj T."/>
            <person name="Lindquist I.E."/>
            <person name="Bharti A.K."/>
            <person name="Sundararajan A."/>
            <person name="Cameron C.T."/>
            <person name="Woodward J.E."/>
            <person name="May G.D."/>
            <person name="Brubaker C."/>
            <person name="Broadhvest J."/>
            <person name="Wilkins T.A."/>
        </authorList>
    </citation>
    <scope>NUCLEOTIDE SEQUENCE</scope>
    <source>
        <strain evidence="2">cv. AKA8401</strain>
    </source>
</reference>
<protein>
    <submittedName>
        <fullName evidence="1">Uncharacterized protein</fullName>
    </submittedName>
</protein>
<dbReference type="Proteomes" id="UP000032142">
    <property type="component" value="Unassembled WGS sequence"/>
</dbReference>
<dbReference type="AlphaFoldDB" id="A0A0B0PSV1"/>
<sequence length="60" mass="6760">MVVGVVGLANPSNTFLYFQVTMSKKMMIGDSRVPLDVFPSLPLMPLLQSYKHRIYLSAAW</sequence>